<evidence type="ECO:0000256" key="1">
    <source>
        <dbReference type="ARBA" id="ARBA00005254"/>
    </source>
</evidence>
<dbReference type="EMBL" id="CAHIKZ030000179">
    <property type="protein sequence ID" value="CAE1157734.1"/>
    <property type="molecule type" value="Genomic_DNA"/>
</dbReference>
<dbReference type="PROSITE" id="PS00166">
    <property type="entry name" value="ENOYL_COA_HYDRATASE"/>
    <property type="match status" value="1"/>
</dbReference>
<dbReference type="OrthoDB" id="448450at2759"/>
<comment type="caution">
    <text evidence="3">The sequence shown here is derived from an EMBL/GenBank/DDBJ whole genome shotgun (WGS) entry which is preliminary data.</text>
</comment>
<organism evidence="3 4">
    <name type="scientific">Acanthosepion pharaonis</name>
    <name type="common">Pharaoh cuttlefish</name>
    <name type="synonym">Sepia pharaonis</name>
    <dbReference type="NCBI Taxonomy" id="158019"/>
    <lineage>
        <taxon>Eukaryota</taxon>
        <taxon>Metazoa</taxon>
        <taxon>Spiralia</taxon>
        <taxon>Lophotrochozoa</taxon>
        <taxon>Mollusca</taxon>
        <taxon>Cephalopoda</taxon>
        <taxon>Coleoidea</taxon>
        <taxon>Decapodiformes</taxon>
        <taxon>Sepiida</taxon>
        <taxon>Sepiina</taxon>
        <taxon>Sepiidae</taxon>
        <taxon>Acanthosepion</taxon>
    </lineage>
</organism>
<dbReference type="SUPFAM" id="SSF52096">
    <property type="entry name" value="ClpP/crotonase"/>
    <property type="match status" value="1"/>
</dbReference>
<dbReference type="CDD" id="cd06558">
    <property type="entry name" value="crotonase-like"/>
    <property type="match status" value="1"/>
</dbReference>
<dbReference type="Pfam" id="PF00378">
    <property type="entry name" value="ECH_1"/>
    <property type="match status" value="1"/>
</dbReference>
<evidence type="ECO:0000313" key="3">
    <source>
        <dbReference type="EMBL" id="CAE1157734.1"/>
    </source>
</evidence>
<evidence type="ECO:0000256" key="2">
    <source>
        <dbReference type="RuleBase" id="RU003707"/>
    </source>
</evidence>
<accession>A0A812AU95</accession>
<dbReference type="Gene3D" id="3.90.226.10">
    <property type="entry name" value="2-enoyl-CoA Hydratase, Chain A, domain 1"/>
    <property type="match status" value="1"/>
</dbReference>
<dbReference type="InterPro" id="IPR018376">
    <property type="entry name" value="Enoyl-CoA_hyd/isom_CS"/>
</dbReference>
<dbReference type="InterPro" id="IPR029045">
    <property type="entry name" value="ClpP/crotonase-like_dom_sf"/>
</dbReference>
<protein>
    <submittedName>
        <fullName evidence="3">Uncharacterized protein</fullName>
    </submittedName>
</protein>
<sequence length="307" mass="33533">MILIGGNCRLVYPRCLFAIGQRRIRNFGLTAIRKLSSSKKTVDVETVGKVCLIAINRPEKKNAIDTATAHQLYRAFQDFEKNDRVGVAVLYGKGGNFCSGFDLGELADEFRNTCYSMPDMPSRSERAPMGPTRMSFTKPVIAAVSGYAVAGGLELALMCDIRVLEESAIMGVFNRRFGIPLIDGGTARLPQLIGLSRALDMILTGRPVDSKEALSFGLANRVVPTGTAVGQATQLALSISRFPQMCLQVDRASAYYSAYDAISMQDALQNESFKAREVIRSESIKGAKKFISGEGKHGSFDDFKDKM</sequence>
<dbReference type="AlphaFoldDB" id="A0A812AU95"/>
<dbReference type="Proteomes" id="UP000597762">
    <property type="component" value="Unassembled WGS sequence"/>
</dbReference>
<dbReference type="PANTHER" id="PTHR43802">
    <property type="entry name" value="ENOYL-COA HYDRATASE"/>
    <property type="match status" value="1"/>
</dbReference>
<keyword evidence="4" id="KW-1185">Reference proteome</keyword>
<evidence type="ECO:0000313" key="4">
    <source>
        <dbReference type="Proteomes" id="UP000597762"/>
    </source>
</evidence>
<dbReference type="PANTHER" id="PTHR43802:SF1">
    <property type="entry name" value="IP11341P-RELATED"/>
    <property type="match status" value="1"/>
</dbReference>
<gene>
    <name evidence="3" type="ORF">SPHA_5338</name>
</gene>
<comment type="similarity">
    <text evidence="1 2">Belongs to the enoyl-CoA hydratase/isomerase family.</text>
</comment>
<reference evidence="3" key="1">
    <citation type="submission" date="2021-01" db="EMBL/GenBank/DDBJ databases">
        <authorList>
            <person name="Li R."/>
            <person name="Bekaert M."/>
        </authorList>
    </citation>
    <scope>NUCLEOTIDE SEQUENCE</scope>
    <source>
        <strain evidence="3">Farmed</strain>
    </source>
</reference>
<dbReference type="InterPro" id="IPR001753">
    <property type="entry name" value="Enoyl-CoA_hydra/iso"/>
</dbReference>
<dbReference type="GO" id="GO:0003824">
    <property type="term" value="F:catalytic activity"/>
    <property type="evidence" value="ECO:0007669"/>
    <property type="project" value="InterPro"/>
</dbReference>
<name>A0A812AU95_ACAPH</name>
<dbReference type="NCBIfam" id="NF006108">
    <property type="entry name" value="PRK08259.1"/>
    <property type="match status" value="1"/>
</dbReference>
<dbReference type="Gene3D" id="1.10.287.2460">
    <property type="match status" value="1"/>
</dbReference>
<proteinExistence type="inferred from homology"/>